<gene>
    <name evidence="6" type="primary">glgE</name>
    <name evidence="9" type="ORF">PFR_JS10_1134</name>
</gene>
<dbReference type="CDD" id="cd11344">
    <property type="entry name" value="AmyAc_GlgE_like"/>
    <property type="match status" value="1"/>
</dbReference>
<evidence type="ECO:0000256" key="6">
    <source>
        <dbReference type="HAMAP-Rule" id="MF_02124"/>
    </source>
</evidence>
<protein>
    <recommendedName>
        <fullName evidence="6">Alpha-1,4-glucan:maltose-1-phosphate maltosyltransferase</fullName>
        <shortName evidence="6">GMPMT</shortName>
        <ecNumber evidence="6">2.4.99.16</ecNumber>
    </recommendedName>
    <alternativeName>
        <fullName evidence="6">(1-&gt;4)-alpha-D-glucan:maltose-1-phosphate alpha-D-maltosyltransferase</fullName>
    </alternativeName>
</protein>
<evidence type="ECO:0000256" key="2">
    <source>
        <dbReference type="ARBA" id="ARBA00022676"/>
    </source>
</evidence>
<dbReference type="SUPFAM" id="SSF51445">
    <property type="entry name" value="(Trans)glycosidases"/>
    <property type="match status" value="1"/>
</dbReference>
<feature type="active site" description="Nucleophile" evidence="6">
    <location>
        <position position="472"/>
    </location>
</feature>
<evidence type="ECO:0000256" key="5">
    <source>
        <dbReference type="ARBA" id="ARBA00048735"/>
    </source>
</evidence>
<keyword evidence="2 6" id="KW-0328">Glycosyltransferase</keyword>
<feature type="binding site" evidence="6">
    <location>
        <position position="473"/>
    </location>
    <ligand>
        <name>alpha-maltose 1-phosphate</name>
        <dbReference type="ChEBI" id="CHEBI:63576"/>
    </ligand>
</feature>
<evidence type="ECO:0000259" key="8">
    <source>
        <dbReference type="SMART" id="SM00642"/>
    </source>
</evidence>
<evidence type="ECO:0000313" key="9">
    <source>
        <dbReference type="EMBL" id="SBN38777.1"/>
    </source>
</evidence>
<dbReference type="Pfam" id="PF11896">
    <property type="entry name" value="GlgE_dom_N_S"/>
    <property type="match status" value="1"/>
</dbReference>
<dbReference type="GO" id="GO:0016758">
    <property type="term" value="F:hexosyltransferase activity"/>
    <property type="evidence" value="ECO:0007669"/>
    <property type="project" value="UniProtKB-UniRule"/>
</dbReference>
<dbReference type="SMART" id="SM00642">
    <property type="entry name" value="Aamy"/>
    <property type="match status" value="1"/>
</dbReference>
<keyword evidence="4 6" id="KW-0119">Carbohydrate metabolism</keyword>
<dbReference type="GO" id="GO:0030979">
    <property type="term" value="P:alpha-glucan biosynthetic process"/>
    <property type="evidence" value="ECO:0007669"/>
    <property type="project" value="UniProtKB-UniRule"/>
</dbReference>
<keyword evidence="3 6" id="KW-0808">Transferase</keyword>
<feature type="region of interest" description="Disordered" evidence="7">
    <location>
        <begin position="29"/>
        <end position="79"/>
    </location>
</feature>
<dbReference type="InterPro" id="IPR013780">
    <property type="entry name" value="Glyco_hydro_b"/>
</dbReference>
<dbReference type="InterPro" id="IPR006047">
    <property type="entry name" value="GH13_cat_dom"/>
</dbReference>
<dbReference type="InterPro" id="IPR026585">
    <property type="entry name" value="GlgE"/>
</dbReference>
<feature type="domain" description="Glycosyl hydrolase family 13 catalytic" evidence="8">
    <location>
        <begin position="294"/>
        <end position="637"/>
    </location>
</feature>
<evidence type="ECO:0000256" key="7">
    <source>
        <dbReference type="SAM" id="MobiDB-lite"/>
    </source>
</evidence>
<dbReference type="HAMAP" id="MF_02124">
    <property type="entry name" value="GlgE"/>
    <property type="match status" value="1"/>
</dbReference>
<dbReference type="InterPro" id="IPR017853">
    <property type="entry name" value="GH"/>
</dbReference>
<dbReference type="Gene3D" id="2.60.40.10">
    <property type="entry name" value="Immunoglobulins"/>
    <property type="match status" value="1"/>
</dbReference>
<dbReference type="Pfam" id="PF21702">
    <property type="entry name" value="GLGE_C"/>
    <property type="match status" value="1"/>
</dbReference>
<feature type="compositionally biased region" description="Low complexity" evidence="7">
    <location>
        <begin position="43"/>
        <end position="58"/>
    </location>
</feature>
<feature type="binding site" evidence="6">
    <location>
        <position position="402"/>
    </location>
    <ligand>
        <name>alpha-maltose 1-phosphate</name>
        <dbReference type="ChEBI" id="CHEBI:63576"/>
    </ligand>
</feature>
<dbReference type="EC" id="2.4.99.16" evidence="6"/>
<dbReference type="GO" id="GO:0004553">
    <property type="term" value="F:hydrolase activity, hydrolyzing O-glycosyl compounds"/>
    <property type="evidence" value="ECO:0007669"/>
    <property type="project" value="InterPro"/>
</dbReference>
<feature type="site" description="Transition state stabilizer" evidence="6">
    <location>
        <position position="558"/>
    </location>
</feature>
<comment type="subunit">
    <text evidence="1 6">Homodimer.</text>
</comment>
<dbReference type="AlphaFoldDB" id="A0A2C7YXW5"/>
<name>A0A2C7YXW5_9ACTN</name>
<feature type="active site" description="Proton donor" evidence="6">
    <location>
        <position position="501"/>
    </location>
</feature>
<sequence length="737" mass="81797">MDSTHHTPRASDNGHAIRACQPRFESALDSVGGVVSKKKRQRSAQARVRSRVTVQASADPKPTDAQARPTEVPPEPAALSVPPPIPPGFGRIPVHNVQPVLEGGDYAAKAVENGDLPVTANIFREGHDAVAAAVVLTDPAGATQRFEMAQIEPIGLDIWKAWVRVGRPGDYSFHIEAYDDRWGTWRHNAGIKFSVGQDIALVRLEGLQLLDEARDAARAAGDAAAVTLLEQAASQLDPEQPMTVLASLPTREDLHQAMVRWCPRRLATPTREFPLVVHRKAAQFSAWYEFFPRSIGAERHEDGSWTSGTLASSEEMLEHVAAMGFDVAYIPPIHPIGHSFRKGPNNSLTAGPNDPGSPWAIGSADGGHDAVHPDLGTLEDFDHFVARARELGLEVALDFALQAAPDHPWATQHPEWFTTRPDGSIAYAENPPKKYQDIYPLNFDNDPAGIYAEVLRLMEFWIGHGVTIFRVDNPHTKPVSFWAWLAAELHSRHPEVLLQAEAFTRPEMMHALAKVGFHLSYCYFVWRTTKQELSDYLNELAHETESFFRPNFFTNTPDINPKFTRSGNPAAFAIRMILAATMSPAWGVYSGFELFEHAALVDGGEEYLDSEKYEYRPRDFTAEPNLNQLMTKLNRVRHDHPALQQLNHTTVLETSSDQLFAFAKRSGDDRVIVVVNLDPDNTVEGTVYTDLGALGLPADARLVAHDELTDTVFDWNAAHYVRLWPAQPAHILTISWA</sequence>
<feature type="binding site" evidence="6">
    <location>
        <position position="437"/>
    </location>
    <ligand>
        <name>alpha-maltose 1-phosphate</name>
        <dbReference type="ChEBI" id="CHEBI:63576"/>
    </ligand>
</feature>
<dbReference type="InterPro" id="IPR013783">
    <property type="entry name" value="Ig-like_fold"/>
</dbReference>
<reference evidence="9" key="1">
    <citation type="submission" date="2016-05" db="EMBL/GenBank/DDBJ databases">
        <authorList>
            <person name="Lavstsen T."/>
            <person name="Jespersen J.S."/>
        </authorList>
    </citation>
    <scope>NUCLEOTIDE SEQUENCE</scope>
    <source>
        <strain evidence="9">PFRJS10</strain>
    </source>
</reference>
<evidence type="ECO:0000256" key="3">
    <source>
        <dbReference type="ARBA" id="ARBA00022679"/>
    </source>
</evidence>
<feature type="binding site" evidence="6">
    <location>
        <position position="342"/>
    </location>
    <ligand>
        <name>alpha-maltose 1-phosphate</name>
        <dbReference type="ChEBI" id="CHEBI:63576"/>
    </ligand>
</feature>
<evidence type="ECO:0000256" key="4">
    <source>
        <dbReference type="ARBA" id="ARBA00023277"/>
    </source>
</evidence>
<comment type="function">
    <text evidence="6">Maltosyltransferase that uses maltose 1-phosphate (M1P) as the sugar donor to elongate linear or branched alpha-(1-&gt;4)-glucans. Is involved in a branched alpha-glucan biosynthetic pathway from trehalose, together with TreS, Mak and GlgB.</text>
</comment>
<dbReference type="PANTHER" id="PTHR47786">
    <property type="entry name" value="ALPHA-1,4-GLUCAN:MALTOSE-1-PHOSPHATE MALTOSYLTRANSFERASE"/>
    <property type="match status" value="1"/>
</dbReference>
<dbReference type="PANTHER" id="PTHR47786:SF2">
    <property type="entry name" value="GLYCOSYL HYDROLASE FAMILY 13 CATALYTIC DOMAIN-CONTAINING PROTEIN"/>
    <property type="match status" value="1"/>
</dbReference>
<dbReference type="Gene3D" id="1.20.58.80">
    <property type="entry name" value="Phosphotransferase system, lactose/cellobiose-type IIA subunit"/>
    <property type="match status" value="1"/>
</dbReference>
<dbReference type="InterPro" id="IPR049171">
    <property type="entry name" value="GLGE_C"/>
</dbReference>
<evidence type="ECO:0000256" key="1">
    <source>
        <dbReference type="ARBA" id="ARBA00011738"/>
    </source>
</evidence>
<comment type="catalytic activity">
    <reaction evidence="5 6">
        <text>alpha-maltose 1-phosphate + [(1-&gt;4)-alpha-D-glucosyl](n) = [(1-&gt;4)-alpha-D-glucosyl](n+2) + phosphate</text>
        <dbReference type="Rhea" id="RHEA:42692"/>
        <dbReference type="Rhea" id="RHEA-COMP:9584"/>
        <dbReference type="Rhea" id="RHEA-COMP:10183"/>
        <dbReference type="ChEBI" id="CHEBI:15444"/>
        <dbReference type="ChEBI" id="CHEBI:43474"/>
        <dbReference type="ChEBI" id="CHEBI:63576"/>
        <dbReference type="EC" id="2.4.99.16"/>
    </reaction>
</comment>
<dbReference type="InterPro" id="IPR021828">
    <property type="entry name" value="GlgE_dom_N/S"/>
</dbReference>
<dbReference type="Gene3D" id="2.60.40.1180">
    <property type="entry name" value="Golgi alpha-mannosidase II"/>
    <property type="match status" value="1"/>
</dbReference>
<proteinExistence type="inferred from homology"/>
<comment type="similarity">
    <text evidence="6">Belongs to the glycosyl hydrolase 13 family. GlgE subfamily.</text>
</comment>
<accession>A0A2C7YXW5</accession>
<feature type="binding site" evidence="6">
    <location>
        <begin position="612"/>
        <end position="613"/>
    </location>
    <ligand>
        <name>alpha-maltose 1-phosphate</name>
        <dbReference type="ChEBI" id="CHEBI:63576"/>
    </ligand>
</feature>
<organism evidence="9">
    <name type="scientific">Propionibacterium freudenreichii</name>
    <dbReference type="NCBI Taxonomy" id="1744"/>
    <lineage>
        <taxon>Bacteria</taxon>
        <taxon>Bacillati</taxon>
        <taxon>Actinomycetota</taxon>
        <taxon>Actinomycetes</taxon>
        <taxon>Propionibacteriales</taxon>
        <taxon>Propionibacteriaceae</taxon>
        <taxon>Propionibacterium</taxon>
    </lineage>
</organism>
<dbReference type="EMBL" id="LT576035">
    <property type="protein sequence ID" value="SBN38777.1"/>
    <property type="molecule type" value="Genomic_DNA"/>
</dbReference>
<dbReference type="Gene3D" id="3.20.20.80">
    <property type="entry name" value="Glycosidases"/>
    <property type="match status" value="1"/>
</dbReference>